<evidence type="ECO:0000256" key="5">
    <source>
        <dbReference type="SAM" id="MobiDB-lite"/>
    </source>
</evidence>
<dbReference type="InterPro" id="IPR024626">
    <property type="entry name" value="Kri1-like_C"/>
</dbReference>
<gene>
    <name evidence="7" type="ORF">A4X03_0g2062</name>
</gene>
<name>A0A177UJM7_9BASI</name>
<keyword evidence="4" id="KW-0687">Ribonucleoprotein</keyword>
<dbReference type="InterPro" id="IPR000218">
    <property type="entry name" value="Ribosomal_uL14"/>
</dbReference>
<feature type="compositionally biased region" description="Acidic residues" evidence="5">
    <location>
        <begin position="53"/>
        <end position="73"/>
    </location>
</feature>
<dbReference type="GO" id="GO:0000447">
    <property type="term" value="P:endonucleolytic cleavage in ITS1 to separate SSU-rRNA from 5.8S rRNA and LSU-rRNA from tricistronic rRNA transcript (SSU-rRNA, 5.8S rRNA, LSU-rRNA)"/>
    <property type="evidence" value="ECO:0007669"/>
    <property type="project" value="TreeGrafter"/>
</dbReference>
<dbReference type="SUPFAM" id="SSF50193">
    <property type="entry name" value="Ribosomal protein L14"/>
    <property type="match status" value="1"/>
</dbReference>
<sequence length="893" mass="98784">MDLFGESNNDGALTADGFKVNEEYAARFTHNRRRAELHALQEKYGDAVAGPDDGGDGDDDTDSSDETEDEDGEQVTADVDAALLRTLARIRNRDQSIYDSSKRIFDSEHERVLATAPGKAPQQASKDKAGKQKRVTLQDYQRQRVQDLIKTSADPARALADATTNPARQAYLDDNANDTPITHVQEQDELRKQVTAAFHDADLQGDQDNEDDFFQPRAPEGSDGEDDADAGGDGAGAYRKYLLAALEGDAAQLQVKTEPTKEKGKKRKRATKEETDEDFLMNYVLNRGWVDTHSASPAVPKAASRSTKAEKPGAAADASQLAYGRDWDAEAAELESEDSFDSRAEAFETAYNFRFESIADGSAPATVQSFARPSQIKESVRREDDSRKKKREERRERKEREKGVKMAELDRFRELQREEVRERVKRILKEAGADEEDKFAHLDLDGDFDPNAHDQAMSTAFDQRYYATGEGAPEGAEDYDDDPAEEDADGKPVWDDDIDIDDILGQQEDEEEDASGAKDKKKKKKDKKKLKNQQKALEKQRAADGSDDDDVDADEDVKMAGVGSFPSSSKLKLEEIDEEALKGLSKEERARKAKEMEDQLDELDYEDMIGDMPTRFKYASVPKINYGLTPVEILMADDKDLNEFMGMKMLQPYRKGGSGSQAQYRRPADLGKRLWEFRSKLAKKAQKMGGAGVGGVVATGSNGEPQKSKRKGKKERLKRKALEGQEEGGKVGREEGKEGQDSGPPQGRFLKHSKLVKMAKAQQGTKFRMTLALPVGAVMNCADNSGAKNLYVIAVQGIGARLNRLPAAAAGDMVVASVKKGKPELRKKVMPAVVIRQRKPWRRRDGVFLYFEDNAGVIVNPKGEMKGSAITGPVAKECADLWPRIASNSSVVV</sequence>
<dbReference type="Pfam" id="PF12936">
    <property type="entry name" value="Kri1_C"/>
    <property type="match status" value="1"/>
</dbReference>
<dbReference type="InterPro" id="IPR018034">
    <property type="entry name" value="Kri1"/>
</dbReference>
<dbReference type="Proteomes" id="UP000077671">
    <property type="component" value="Unassembled WGS sequence"/>
</dbReference>
<feature type="region of interest" description="Disordered" evidence="5">
    <location>
        <begin position="691"/>
        <end position="750"/>
    </location>
</feature>
<dbReference type="Pfam" id="PF00238">
    <property type="entry name" value="Ribosomal_L14"/>
    <property type="match status" value="1"/>
</dbReference>
<feature type="region of interest" description="Disordered" evidence="5">
    <location>
        <begin position="294"/>
        <end position="322"/>
    </location>
</feature>
<dbReference type="Pfam" id="PF05178">
    <property type="entry name" value="Kri1"/>
    <property type="match status" value="1"/>
</dbReference>
<dbReference type="Gene3D" id="2.40.150.20">
    <property type="entry name" value="Ribosomal protein L14"/>
    <property type="match status" value="1"/>
</dbReference>
<feature type="compositionally biased region" description="Basic and acidic residues" evidence="5">
    <location>
        <begin position="435"/>
        <end position="444"/>
    </location>
</feature>
<dbReference type="PANTHER" id="PTHR14490">
    <property type="entry name" value="ZINC FINGER, ZZ TYPE"/>
    <property type="match status" value="1"/>
</dbReference>
<feature type="compositionally biased region" description="Basic and acidic residues" evidence="5">
    <location>
        <begin position="378"/>
        <end position="405"/>
    </location>
</feature>
<comment type="similarity">
    <text evidence="1">Belongs to the KRI1 family.</text>
</comment>
<evidence type="ECO:0000256" key="4">
    <source>
        <dbReference type="ARBA" id="ARBA00023274"/>
    </source>
</evidence>
<dbReference type="EMBL" id="LWDD02000186">
    <property type="protein sequence ID" value="KAE8262937.1"/>
    <property type="molecule type" value="Genomic_DNA"/>
</dbReference>
<evidence type="ECO:0000313" key="7">
    <source>
        <dbReference type="EMBL" id="KAE8262937.1"/>
    </source>
</evidence>
<keyword evidence="3" id="KW-0689">Ribosomal protein</keyword>
<organism evidence="7 8">
    <name type="scientific">Tilletia caries</name>
    <name type="common">wheat bunt fungus</name>
    <dbReference type="NCBI Taxonomy" id="13290"/>
    <lineage>
        <taxon>Eukaryota</taxon>
        <taxon>Fungi</taxon>
        <taxon>Dikarya</taxon>
        <taxon>Basidiomycota</taxon>
        <taxon>Ustilaginomycotina</taxon>
        <taxon>Exobasidiomycetes</taxon>
        <taxon>Tilletiales</taxon>
        <taxon>Tilletiaceae</taxon>
        <taxon>Tilletia</taxon>
    </lineage>
</organism>
<feature type="compositionally biased region" description="Acidic residues" evidence="5">
    <location>
        <begin position="475"/>
        <end position="488"/>
    </location>
</feature>
<feature type="compositionally biased region" description="Acidic residues" evidence="5">
    <location>
        <begin position="495"/>
        <end position="514"/>
    </location>
</feature>
<dbReference type="FunFam" id="2.40.150.20:FF:000003">
    <property type="entry name" value="60S ribosomal protein L23"/>
    <property type="match status" value="1"/>
</dbReference>
<evidence type="ECO:0000256" key="3">
    <source>
        <dbReference type="ARBA" id="ARBA00022980"/>
    </source>
</evidence>
<feature type="region of interest" description="Disordered" evidence="5">
    <location>
        <begin position="435"/>
        <end position="575"/>
    </location>
</feature>
<feature type="region of interest" description="Disordered" evidence="5">
    <location>
        <begin position="362"/>
        <end position="405"/>
    </location>
</feature>
<feature type="region of interest" description="Disordered" evidence="5">
    <location>
        <begin position="37"/>
        <end position="78"/>
    </location>
</feature>
<reference evidence="7" key="1">
    <citation type="submission" date="2016-04" db="EMBL/GenBank/DDBJ databases">
        <authorList>
            <person name="Nguyen H.D."/>
            <person name="Kesanakurti P."/>
            <person name="Cullis J."/>
            <person name="Levesque C.A."/>
            <person name="Hambleton S."/>
        </authorList>
    </citation>
    <scope>NUCLEOTIDE SEQUENCE</scope>
    <source>
        <strain evidence="7">DAOMC 238032</strain>
    </source>
</reference>
<dbReference type="GO" id="GO:0003735">
    <property type="term" value="F:structural constituent of ribosome"/>
    <property type="evidence" value="ECO:0007669"/>
    <property type="project" value="InterPro"/>
</dbReference>
<feature type="domain" description="Kri1-like C-terminal" evidence="6">
    <location>
        <begin position="592"/>
        <end position="659"/>
    </location>
</feature>
<comment type="similarity">
    <text evidence="2">Belongs to the universal ribosomal protein uL14 family.</text>
</comment>
<feature type="compositionally biased region" description="Acidic residues" evidence="5">
    <location>
        <begin position="545"/>
        <end position="555"/>
    </location>
</feature>
<dbReference type="GO" id="GO:0030686">
    <property type="term" value="C:90S preribosome"/>
    <property type="evidence" value="ECO:0007669"/>
    <property type="project" value="TreeGrafter"/>
</dbReference>
<dbReference type="CDD" id="cd00337">
    <property type="entry name" value="Ribosomal_uL14"/>
    <property type="match status" value="1"/>
</dbReference>
<dbReference type="SMART" id="SM01374">
    <property type="entry name" value="Ribosomal_L14"/>
    <property type="match status" value="1"/>
</dbReference>
<dbReference type="PANTHER" id="PTHR14490:SF5">
    <property type="entry name" value="PROTEIN KRI1 HOMOLOG"/>
    <property type="match status" value="1"/>
</dbReference>
<proteinExistence type="inferred from homology"/>
<evidence type="ECO:0000256" key="1">
    <source>
        <dbReference type="ARBA" id="ARBA00007473"/>
    </source>
</evidence>
<evidence type="ECO:0000313" key="8">
    <source>
        <dbReference type="Proteomes" id="UP000077671"/>
    </source>
</evidence>
<protein>
    <recommendedName>
        <fullName evidence="6">Kri1-like C-terminal domain-containing protein</fullName>
    </recommendedName>
</protein>
<feature type="region of interest" description="Disordered" evidence="5">
    <location>
        <begin position="157"/>
        <end position="235"/>
    </location>
</feature>
<dbReference type="InterPro" id="IPR036853">
    <property type="entry name" value="Ribosomal_uL14_sf"/>
</dbReference>
<dbReference type="GO" id="GO:0006412">
    <property type="term" value="P:translation"/>
    <property type="evidence" value="ECO:0007669"/>
    <property type="project" value="InterPro"/>
</dbReference>
<accession>A0A177UJM7</accession>
<dbReference type="GO" id="GO:0005730">
    <property type="term" value="C:nucleolus"/>
    <property type="evidence" value="ECO:0007669"/>
    <property type="project" value="TreeGrafter"/>
</dbReference>
<reference evidence="7" key="2">
    <citation type="journal article" date="2019" name="IMA Fungus">
        <title>Genome sequencing and comparison of five Tilletia species to identify candidate genes for the detection of regulated species infecting wheat.</title>
        <authorList>
            <person name="Nguyen H.D.T."/>
            <person name="Sultana T."/>
            <person name="Kesanakurti P."/>
            <person name="Hambleton S."/>
        </authorList>
    </citation>
    <scope>NUCLEOTIDE SEQUENCE</scope>
    <source>
        <strain evidence="7">DAOMC 238032</strain>
    </source>
</reference>
<evidence type="ECO:0000259" key="6">
    <source>
        <dbReference type="Pfam" id="PF12936"/>
    </source>
</evidence>
<dbReference type="InterPro" id="IPR019972">
    <property type="entry name" value="Ribosomal_uL14_CS"/>
</dbReference>
<feature type="region of interest" description="Disordered" evidence="5">
    <location>
        <begin position="249"/>
        <end position="277"/>
    </location>
</feature>
<feature type="compositionally biased region" description="Basic and acidic residues" evidence="5">
    <location>
        <begin position="720"/>
        <end position="740"/>
    </location>
</feature>
<feature type="compositionally biased region" description="Acidic residues" evidence="5">
    <location>
        <begin position="203"/>
        <end position="213"/>
    </location>
</feature>
<dbReference type="GO" id="GO:0005840">
    <property type="term" value="C:ribosome"/>
    <property type="evidence" value="ECO:0007669"/>
    <property type="project" value="UniProtKB-KW"/>
</dbReference>
<feature type="compositionally biased region" description="Basic residues" evidence="5">
    <location>
        <begin position="708"/>
        <end position="719"/>
    </location>
</feature>
<feature type="region of interest" description="Disordered" evidence="5">
    <location>
        <begin position="113"/>
        <end position="135"/>
    </location>
</feature>
<dbReference type="PROSITE" id="PS00049">
    <property type="entry name" value="RIBOSOMAL_L14"/>
    <property type="match status" value="1"/>
</dbReference>
<evidence type="ECO:0000256" key="2">
    <source>
        <dbReference type="ARBA" id="ARBA00010745"/>
    </source>
</evidence>
<dbReference type="HAMAP" id="MF_01367">
    <property type="entry name" value="Ribosomal_uL14"/>
    <property type="match status" value="1"/>
</dbReference>
<feature type="compositionally biased region" description="Basic residues" evidence="5">
    <location>
        <begin position="519"/>
        <end position="532"/>
    </location>
</feature>
<dbReference type="AlphaFoldDB" id="A0A177UJM7"/>
<comment type="caution">
    <text evidence="7">The sequence shown here is derived from an EMBL/GenBank/DDBJ whole genome shotgun (WGS) entry which is preliminary data.</text>
</comment>